<comment type="caution">
    <text evidence="4">The sequence shown here is derived from an EMBL/GenBank/DDBJ whole genome shotgun (WGS) entry which is preliminary data.</text>
</comment>
<keyword evidence="1" id="KW-0479">Metal-binding</keyword>
<dbReference type="PROSITE" id="PS50158">
    <property type="entry name" value="ZF_CCHC"/>
    <property type="match status" value="1"/>
</dbReference>
<evidence type="ECO:0000313" key="4">
    <source>
        <dbReference type="EMBL" id="KAF4346973.1"/>
    </source>
</evidence>
<name>A0A7J6DLL9_CANSA</name>
<evidence type="ECO:0000259" key="3">
    <source>
        <dbReference type="PROSITE" id="PS50158"/>
    </source>
</evidence>
<dbReference type="Proteomes" id="UP000583929">
    <property type="component" value="Unassembled WGS sequence"/>
</dbReference>
<dbReference type="InterPro" id="IPR025836">
    <property type="entry name" value="Zn_knuckle_CX2CX4HX4C"/>
</dbReference>
<dbReference type="InterPro" id="IPR001878">
    <property type="entry name" value="Znf_CCHC"/>
</dbReference>
<protein>
    <recommendedName>
        <fullName evidence="3">CCHC-type domain-containing protein</fullName>
    </recommendedName>
</protein>
<dbReference type="EMBL" id="JAATIQ010000880">
    <property type="protein sequence ID" value="KAF4346973.1"/>
    <property type="molecule type" value="Genomic_DNA"/>
</dbReference>
<evidence type="ECO:0000313" key="5">
    <source>
        <dbReference type="Proteomes" id="UP000583929"/>
    </source>
</evidence>
<dbReference type="PANTHER" id="PTHR31286">
    <property type="entry name" value="GLYCINE-RICH CELL WALL STRUCTURAL PROTEIN 1.8-LIKE"/>
    <property type="match status" value="1"/>
</dbReference>
<dbReference type="GO" id="GO:0008270">
    <property type="term" value="F:zinc ion binding"/>
    <property type="evidence" value="ECO:0007669"/>
    <property type="project" value="UniProtKB-KW"/>
</dbReference>
<proteinExistence type="predicted"/>
<feature type="compositionally biased region" description="Polar residues" evidence="2">
    <location>
        <begin position="24"/>
        <end position="37"/>
    </location>
</feature>
<dbReference type="InterPro" id="IPR040256">
    <property type="entry name" value="At4g02000-like"/>
</dbReference>
<dbReference type="PANTHER" id="PTHR31286:SF167">
    <property type="entry name" value="OS09G0268800 PROTEIN"/>
    <property type="match status" value="1"/>
</dbReference>
<accession>A0A7J6DLL9</accession>
<dbReference type="GO" id="GO:0003676">
    <property type="term" value="F:nucleic acid binding"/>
    <property type="evidence" value="ECO:0007669"/>
    <property type="project" value="InterPro"/>
</dbReference>
<dbReference type="Pfam" id="PF14392">
    <property type="entry name" value="zf-CCHC_4"/>
    <property type="match status" value="1"/>
</dbReference>
<dbReference type="AlphaFoldDB" id="A0A7J6DLL9"/>
<dbReference type="SUPFAM" id="SSF57756">
    <property type="entry name" value="Retrovirus zinc finger-like domains"/>
    <property type="match status" value="1"/>
</dbReference>
<feature type="domain" description="CCHC-type" evidence="3">
    <location>
        <begin position="346"/>
        <end position="359"/>
    </location>
</feature>
<reference evidence="4 5" key="1">
    <citation type="journal article" date="2020" name="bioRxiv">
        <title>Sequence and annotation of 42 cannabis genomes reveals extensive copy number variation in cannabinoid synthesis and pathogen resistance genes.</title>
        <authorList>
            <person name="Mckernan K.J."/>
            <person name="Helbert Y."/>
            <person name="Kane L.T."/>
            <person name="Ebling H."/>
            <person name="Zhang L."/>
            <person name="Liu B."/>
            <person name="Eaton Z."/>
            <person name="Mclaughlin S."/>
            <person name="Kingan S."/>
            <person name="Baybayan P."/>
            <person name="Concepcion G."/>
            <person name="Jordan M."/>
            <person name="Riva A."/>
            <person name="Barbazuk W."/>
            <person name="Harkins T."/>
        </authorList>
    </citation>
    <scope>NUCLEOTIDE SEQUENCE [LARGE SCALE GENOMIC DNA]</scope>
    <source>
        <strain evidence="5">cv. Jamaican Lion 4</strain>
        <tissue evidence="4">Leaf</tissue>
    </source>
</reference>
<gene>
    <name evidence="4" type="ORF">G4B88_009814</name>
</gene>
<evidence type="ECO:0000256" key="1">
    <source>
        <dbReference type="PROSITE-ProRule" id="PRU00047"/>
    </source>
</evidence>
<sequence>MTLCGENETLSKYKVVPPKKSLNDHQVCSQKNENQFSGRDEDINNIKGVKLKGKFRDKSTRPKSTLEKATKKKKQIQHQKLPTHEANLIGNKQFTFEDSFTQALPNSQSHLSMPFHYNQSLFHTHSFSTKIIFLNFINLKMKDNSRGVLLVLWVNATNSSTNGKCYSYEEASVKLSPCASSQQALSTFCLLGKVVALMKFNVTVVALNEGANNHNCFELGFLSTENRTWALDHGPWCVQGYTFILKAWAPRKENFDLFEYVRTWIHIYNLPRDYFSVVNGKTLGAKVGKVITVDLDEGKPALWDKSLKILISLNVNLPLFSGCYFALESGIQRWVQFKYEKLWIFCYNCGKLGHQRRGCSFSSLVTVSSENGVPFPMFGPWMSTDSSYLDVFSGANSFTPASSSTALAGTGLVRAGNRPLAMESGMKGVVRRSSESHGDGDGS</sequence>
<dbReference type="InterPro" id="IPR036875">
    <property type="entry name" value="Znf_CCHC_sf"/>
</dbReference>
<feature type="region of interest" description="Disordered" evidence="2">
    <location>
        <begin position="15"/>
        <end position="43"/>
    </location>
</feature>
<keyword evidence="5" id="KW-1185">Reference proteome</keyword>
<organism evidence="4 5">
    <name type="scientific">Cannabis sativa</name>
    <name type="common">Hemp</name>
    <name type="synonym">Marijuana</name>
    <dbReference type="NCBI Taxonomy" id="3483"/>
    <lineage>
        <taxon>Eukaryota</taxon>
        <taxon>Viridiplantae</taxon>
        <taxon>Streptophyta</taxon>
        <taxon>Embryophyta</taxon>
        <taxon>Tracheophyta</taxon>
        <taxon>Spermatophyta</taxon>
        <taxon>Magnoliopsida</taxon>
        <taxon>eudicotyledons</taxon>
        <taxon>Gunneridae</taxon>
        <taxon>Pentapetalae</taxon>
        <taxon>rosids</taxon>
        <taxon>fabids</taxon>
        <taxon>Rosales</taxon>
        <taxon>Cannabaceae</taxon>
        <taxon>Cannabis</taxon>
    </lineage>
</organism>
<keyword evidence="1" id="KW-0862">Zinc</keyword>
<keyword evidence="1" id="KW-0863">Zinc-finger</keyword>
<evidence type="ECO:0000256" key="2">
    <source>
        <dbReference type="SAM" id="MobiDB-lite"/>
    </source>
</evidence>